<accession>A0A1X6Y935</accession>
<reference evidence="1 2" key="1">
    <citation type="submission" date="2017-03" db="EMBL/GenBank/DDBJ databases">
        <authorList>
            <person name="Afonso C.L."/>
            <person name="Miller P.J."/>
            <person name="Scott M.A."/>
            <person name="Spackman E."/>
            <person name="Goraichik I."/>
            <person name="Dimitrov K.M."/>
            <person name="Suarez D.L."/>
            <person name="Swayne D.E."/>
        </authorList>
    </citation>
    <scope>NUCLEOTIDE SEQUENCE [LARGE SCALE GENOMIC DNA]</scope>
    <source>
        <strain evidence="1 2">CECT 8625</strain>
    </source>
</reference>
<evidence type="ECO:0000313" key="2">
    <source>
        <dbReference type="Proteomes" id="UP000193570"/>
    </source>
</evidence>
<dbReference type="Proteomes" id="UP000193570">
    <property type="component" value="Unassembled WGS sequence"/>
</dbReference>
<dbReference type="RefSeq" id="WP_085790760.1">
    <property type="nucleotide sequence ID" value="NZ_FWFK01000001.1"/>
</dbReference>
<keyword evidence="2" id="KW-1185">Reference proteome</keyword>
<dbReference type="OrthoDB" id="7205167at2"/>
<gene>
    <name evidence="1" type="ORF">ROJ8625_00440</name>
</gene>
<dbReference type="EMBL" id="FWFK01000001">
    <property type="protein sequence ID" value="SLN14001.1"/>
    <property type="molecule type" value="Genomic_DNA"/>
</dbReference>
<sequence length="75" mass="8335">MDTKVNFDAVDEGRIVYVRPVAVSDLPDEVQIQAEGLDTLYAVHRADGERLALVRDRGLAFVLARQNDFAPVTVH</sequence>
<proteinExistence type="predicted"/>
<evidence type="ECO:0000313" key="1">
    <source>
        <dbReference type="EMBL" id="SLN14001.1"/>
    </source>
</evidence>
<dbReference type="Pfam" id="PF06620">
    <property type="entry name" value="DUF1150"/>
    <property type="match status" value="1"/>
</dbReference>
<dbReference type="AlphaFoldDB" id="A0A1X6Y935"/>
<evidence type="ECO:0008006" key="3">
    <source>
        <dbReference type="Google" id="ProtNLM"/>
    </source>
</evidence>
<dbReference type="InterPro" id="IPR009531">
    <property type="entry name" value="DUF1150"/>
</dbReference>
<organism evidence="1 2">
    <name type="scientific">Roseivivax jejudonensis</name>
    <dbReference type="NCBI Taxonomy" id="1529041"/>
    <lineage>
        <taxon>Bacteria</taxon>
        <taxon>Pseudomonadati</taxon>
        <taxon>Pseudomonadota</taxon>
        <taxon>Alphaproteobacteria</taxon>
        <taxon>Rhodobacterales</taxon>
        <taxon>Roseobacteraceae</taxon>
        <taxon>Roseivivax</taxon>
    </lineage>
</organism>
<protein>
    <recommendedName>
        <fullName evidence="3">DUF1150 domain-containing protein</fullName>
    </recommendedName>
</protein>
<name>A0A1X6Y935_9RHOB</name>